<gene>
    <name evidence="3" type="ORF">EXU48_12160</name>
</gene>
<comment type="caution">
    <text evidence="3">The sequence shown here is derived from an EMBL/GenBank/DDBJ whole genome shotgun (WGS) entry which is preliminary data.</text>
</comment>
<feature type="transmembrane region" description="Helical" evidence="2">
    <location>
        <begin position="187"/>
        <end position="205"/>
    </location>
</feature>
<dbReference type="RefSeq" id="WP_133107910.1">
    <property type="nucleotide sequence ID" value="NZ_SMNA01000005.1"/>
</dbReference>
<feature type="compositionally biased region" description="Low complexity" evidence="1">
    <location>
        <begin position="1"/>
        <end position="21"/>
    </location>
</feature>
<dbReference type="EMBL" id="SMNA01000005">
    <property type="protein sequence ID" value="TDE94184.1"/>
    <property type="molecule type" value="Genomic_DNA"/>
</dbReference>
<name>A0ABY2E3H9_9MICO</name>
<keyword evidence="2" id="KW-0472">Membrane</keyword>
<feature type="transmembrane region" description="Helical" evidence="2">
    <location>
        <begin position="102"/>
        <end position="121"/>
    </location>
</feature>
<evidence type="ECO:0000313" key="3">
    <source>
        <dbReference type="EMBL" id="TDE94184.1"/>
    </source>
</evidence>
<keyword evidence="4" id="KW-1185">Reference proteome</keyword>
<organism evidence="3 4">
    <name type="scientific">Occultella glacieicola</name>
    <dbReference type="NCBI Taxonomy" id="2518684"/>
    <lineage>
        <taxon>Bacteria</taxon>
        <taxon>Bacillati</taxon>
        <taxon>Actinomycetota</taxon>
        <taxon>Actinomycetes</taxon>
        <taxon>Micrococcales</taxon>
        <taxon>Ruaniaceae</taxon>
        <taxon>Occultella</taxon>
    </lineage>
</organism>
<keyword evidence="2" id="KW-0812">Transmembrane</keyword>
<feature type="transmembrane region" description="Helical" evidence="2">
    <location>
        <begin position="211"/>
        <end position="230"/>
    </location>
</feature>
<dbReference type="Proteomes" id="UP000504882">
    <property type="component" value="Unassembled WGS sequence"/>
</dbReference>
<evidence type="ECO:0000256" key="1">
    <source>
        <dbReference type="SAM" id="MobiDB-lite"/>
    </source>
</evidence>
<feature type="transmembrane region" description="Helical" evidence="2">
    <location>
        <begin position="152"/>
        <end position="175"/>
    </location>
</feature>
<evidence type="ECO:0000313" key="4">
    <source>
        <dbReference type="Proteomes" id="UP000504882"/>
    </source>
</evidence>
<feature type="region of interest" description="Disordered" evidence="1">
    <location>
        <begin position="1"/>
        <end position="29"/>
    </location>
</feature>
<reference evidence="3 4" key="1">
    <citation type="submission" date="2019-03" db="EMBL/GenBank/DDBJ databases">
        <title>Genomic features of bacteria from cold environments.</title>
        <authorList>
            <person name="Shen L."/>
        </authorList>
    </citation>
    <scope>NUCLEOTIDE SEQUENCE [LARGE SCALE GENOMIC DNA]</scope>
    <source>
        <strain evidence="4">T3246-1</strain>
    </source>
</reference>
<feature type="transmembrane region" description="Helical" evidence="2">
    <location>
        <begin position="38"/>
        <end position="55"/>
    </location>
</feature>
<protein>
    <submittedName>
        <fullName evidence="3">Uncharacterized protein</fullName>
    </submittedName>
</protein>
<feature type="transmembrane region" description="Helical" evidence="2">
    <location>
        <begin position="75"/>
        <end position="95"/>
    </location>
</feature>
<sequence length="241" mass="24537">MTTSHTEPTAAATPITEATTAVGPVDPVGGPSRTPMSARAALAAAGVLFAAYPALRPWTDETTLAGAAAFASPAWVAAHTMGMFAFMLLTVALALRSVAVGTGWANAVVAAVGTALILPYYGAETFGLPVIGARALADGDASLLELAGAFRYAPVPMVLFGLGLLALAAAGVLLVREGWRSRGLARVSELLTGLMLALYLAQYFGTPAMRIGHGVLLALGCLLMAAAWGGRRGESRDSPPC</sequence>
<accession>A0ABY2E3H9</accession>
<evidence type="ECO:0000256" key="2">
    <source>
        <dbReference type="SAM" id="Phobius"/>
    </source>
</evidence>
<keyword evidence="2" id="KW-1133">Transmembrane helix</keyword>
<proteinExistence type="predicted"/>